<dbReference type="InterPro" id="IPR026881">
    <property type="entry name" value="WYL_dom"/>
</dbReference>
<gene>
    <name evidence="6" type="ORF">MHL29_10905</name>
</gene>
<dbReference type="PANTHER" id="PTHR34580">
    <property type="match status" value="1"/>
</dbReference>
<dbReference type="InterPro" id="IPR013196">
    <property type="entry name" value="HTH_11"/>
</dbReference>
<dbReference type="Pfam" id="PF08279">
    <property type="entry name" value="HTH_11"/>
    <property type="match status" value="1"/>
</dbReference>
<dbReference type="PROSITE" id="PS51000">
    <property type="entry name" value="HTH_DEOR_2"/>
    <property type="match status" value="1"/>
</dbReference>
<accession>A0ABS9Q551</accession>
<dbReference type="InterPro" id="IPR001034">
    <property type="entry name" value="DeoR_HTH"/>
</dbReference>
<sequence>MARTSARILRLLSLLEARAEWGGDDLATRLEVSPRTLRRDVDTLRELGYPVEAIKGPGGGYRLGAGSRLPPLVLDDDQAIAIAVALQTAPATVAGIDDAVARALTTLRQVMPARLRAASEDLDLTTLRNYWEFSAPPIDVATLRAVGAAIRTQHVLRFDYLAPEPTLDGPAGDHELRPPRRVEPHHLLVWAGRWYLVAYDLDDRAWTVLRVERIRHREPPGPSFVRRALPDEDLGRYVRERADRGDTAAQWPCVGSAVLELPATLVARWAPGGSVVEDLADGRCRLVVGAWSWAGVAGLYVTFDTQLYDVQPPELAAALRQVAARFGGAHLTDAGGAPPPAPPRRSPRRRGGGSAGSGTR</sequence>
<dbReference type="PROSITE" id="PS52050">
    <property type="entry name" value="WYL"/>
    <property type="match status" value="1"/>
</dbReference>
<name>A0ABS9Q551_9MICO</name>
<evidence type="ECO:0000313" key="6">
    <source>
        <dbReference type="EMBL" id="MCG7322385.1"/>
    </source>
</evidence>
<keyword evidence="1" id="KW-0805">Transcription regulation</keyword>
<evidence type="ECO:0000313" key="7">
    <source>
        <dbReference type="Proteomes" id="UP001521931"/>
    </source>
</evidence>
<evidence type="ECO:0000256" key="4">
    <source>
        <dbReference type="SAM" id="MobiDB-lite"/>
    </source>
</evidence>
<keyword evidence="2" id="KW-0238">DNA-binding</keyword>
<keyword evidence="3" id="KW-0804">Transcription</keyword>
<feature type="region of interest" description="Disordered" evidence="4">
    <location>
        <begin position="330"/>
        <end position="360"/>
    </location>
</feature>
<protein>
    <submittedName>
        <fullName evidence="6">WYL domain-containing protein</fullName>
    </submittedName>
</protein>
<dbReference type="InterPro" id="IPR051534">
    <property type="entry name" value="CBASS_pafABC_assoc_protein"/>
</dbReference>
<evidence type="ECO:0000259" key="5">
    <source>
        <dbReference type="PROSITE" id="PS51000"/>
    </source>
</evidence>
<evidence type="ECO:0000256" key="3">
    <source>
        <dbReference type="ARBA" id="ARBA00023163"/>
    </source>
</evidence>
<dbReference type="EMBL" id="JAKRCV010000033">
    <property type="protein sequence ID" value="MCG7322385.1"/>
    <property type="molecule type" value="Genomic_DNA"/>
</dbReference>
<dbReference type="InterPro" id="IPR036388">
    <property type="entry name" value="WH-like_DNA-bd_sf"/>
</dbReference>
<keyword evidence="7" id="KW-1185">Reference proteome</keyword>
<reference evidence="6 7" key="1">
    <citation type="submission" date="2022-02" db="EMBL/GenBank/DDBJ databases">
        <title>Uncovering new skin microbiome diversity through culturing and metagenomics.</title>
        <authorList>
            <person name="Conlan S."/>
            <person name="Deming C."/>
            <person name="Nisc Comparative Sequencing Program N."/>
            <person name="Segre J.A."/>
        </authorList>
    </citation>
    <scope>NUCLEOTIDE SEQUENCE [LARGE SCALE GENOMIC DNA]</scope>
    <source>
        <strain evidence="6 7">ACRQZ</strain>
    </source>
</reference>
<evidence type="ECO:0000256" key="1">
    <source>
        <dbReference type="ARBA" id="ARBA00023015"/>
    </source>
</evidence>
<dbReference type="InterPro" id="IPR018356">
    <property type="entry name" value="Tscrpt_reg_HTH_DeoR_CS"/>
</dbReference>
<dbReference type="RefSeq" id="WP_029210245.1">
    <property type="nucleotide sequence ID" value="NZ_JAKRCV010000033.1"/>
</dbReference>
<dbReference type="InterPro" id="IPR036390">
    <property type="entry name" value="WH_DNA-bd_sf"/>
</dbReference>
<organism evidence="6 7">
    <name type="scientific">Arsenicicoccus bolidensis</name>
    <dbReference type="NCBI Taxonomy" id="229480"/>
    <lineage>
        <taxon>Bacteria</taxon>
        <taxon>Bacillati</taxon>
        <taxon>Actinomycetota</taxon>
        <taxon>Actinomycetes</taxon>
        <taxon>Micrococcales</taxon>
        <taxon>Intrasporangiaceae</taxon>
        <taxon>Arsenicicoccus</taxon>
    </lineage>
</organism>
<proteinExistence type="predicted"/>
<dbReference type="Proteomes" id="UP001521931">
    <property type="component" value="Unassembled WGS sequence"/>
</dbReference>
<dbReference type="Gene3D" id="1.10.10.10">
    <property type="entry name" value="Winged helix-like DNA-binding domain superfamily/Winged helix DNA-binding domain"/>
    <property type="match status" value="1"/>
</dbReference>
<feature type="domain" description="HTH deoR-type" evidence="5">
    <location>
        <begin position="4"/>
        <end position="62"/>
    </location>
</feature>
<dbReference type="Pfam" id="PF13280">
    <property type="entry name" value="WYL"/>
    <property type="match status" value="1"/>
</dbReference>
<dbReference type="PROSITE" id="PS00894">
    <property type="entry name" value="HTH_DEOR_1"/>
    <property type="match status" value="1"/>
</dbReference>
<dbReference type="PANTHER" id="PTHR34580:SF3">
    <property type="entry name" value="PROTEIN PAFB"/>
    <property type="match status" value="1"/>
</dbReference>
<dbReference type="SUPFAM" id="SSF46785">
    <property type="entry name" value="Winged helix' DNA-binding domain"/>
    <property type="match status" value="1"/>
</dbReference>
<comment type="caution">
    <text evidence="6">The sequence shown here is derived from an EMBL/GenBank/DDBJ whole genome shotgun (WGS) entry which is preliminary data.</text>
</comment>
<evidence type="ECO:0000256" key="2">
    <source>
        <dbReference type="ARBA" id="ARBA00023125"/>
    </source>
</evidence>